<gene>
    <name evidence="5" type="ORF">TARUN_7274</name>
</gene>
<dbReference type="OrthoDB" id="20872at2759"/>
<dbReference type="SMART" id="SM00248">
    <property type="entry name" value="ANK"/>
    <property type="match status" value="11"/>
</dbReference>
<dbReference type="Gene3D" id="1.25.40.20">
    <property type="entry name" value="Ankyrin repeat-containing domain"/>
    <property type="match status" value="3"/>
</dbReference>
<dbReference type="Pfam" id="PF06985">
    <property type="entry name" value="HET"/>
    <property type="match status" value="1"/>
</dbReference>
<evidence type="ECO:0000259" key="3">
    <source>
        <dbReference type="Pfam" id="PF06985"/>
    </source>
</evidence>
<dbReference type="Proteomes" id="UP000266272">
    <property type="component" value="Unassembled WGS sequence"/>
</dbReference>
<proteinExistence type="predicted"/>
<dbReference type="PROSITE" id="PS50297">
    <property type="entry name" value="ANK_REP_REGION"/>
    <property type="match status" value="8"/>
</dbReference>
<reference evidence="5 6" key="1">
    <citation type="journal article" date="2018" name="PLoS Pathog.">
        <title>Evolution of structural diversity of trichothecenes, a family of toxins produced by plant pathogenic and entomopathogenic fungi.</title>
        <authorList>
            <person name="Proctor R.H."/>
            <person name="McCormick S.P."/>
            <person name="Kim H.S."/>
            <person name="Cardoza R.E."/>
            <person name="Stanley A.M."/>
            <person name="Lindo L."/>
            <person name="Kelly A."/>
            <person name="Brown D.W."/>
            <person name="Lee T."/>
            <person name="Vaughan M.M."/>
            <person name="Alexander N.J."/>
            <person name="Busman M."/>
            <person name="Gutierrez S."/>
        </authorList>
    </citation>
    <scope>NUCLEOTIDE SEQUENCE [LARGE SCALE GENOMIC DNA]</scope>
    <source>
        <strain evidence="5 6">IBT 40837</strain>
    </source>
</reference>
<evidence type="ECO:0000256" key="2">
    <source>
        <dbReference type="SAM" id="MobiDB-lite"/>
    </source>
</evidence>
<dbReference type="PANTHER" id="PTHR10622">
    <property type="entry name" value="HET DOMAIN-CONTAINING PROTEIN"/>
    <property type="match status" value="1"/>
</dbReference>
<dbReference type="EMBL" id="PXOA01000485">
    <property type="protein sequence ID" value="RFU74992.1"/>
    <property type="molecule type" value="Genomic_DNA"/>
</dbReference>
<dbReference type="STRING" id="490622.A0A395NFS6"/>
<protein>
    <submittedName>
        <fullName evidence="5">Ankyrin repeat-containing</fullName>
    </submittedName>
</protein>
<evidence type="ECO:0000313" key="5">
    <source>
        <dbReference type="EMBL" id="RFU74992.1"/>
    </source>
</evidence>
<feature type="repeat" description="ANK" evidence="1">
    <location>
        <begin position="475"/>
        <end position="508"/>
    </location>
</feature>
<feature type="repeat" description="ANK" evidence="1">
    <location>
        <begin position="441"/>
        <end position="462"/>
    </location>
</feature>
<feature type="repeat" description="ANK" evidence="1">
    <location>
        <begin position="610"/>
        <end position="642"/>
    </location>
</feature>
<evidence type="ECO:0000259" key="4">
    <source>
        <dbReference type="Pfam" id="PF26640"/>
    </source>
</evidence>
<dbReference type="SUPFAM" id="SSF48403">
    <property type="entry name" value="Ankyrin repeat"/>
    <property type="match status" value="1"/>
</dbReference>
<name>A0A395NFS6_TRIAR</name>
<organism evidence="5 6">
    <name type="scientific">Trichoderma arundinaceum</name>
    <dbReference type="NCBI Taxonomy" id="490622"/>
    <lineage>
        <taxon>Eukaryota</taxon>
        <taxon>Fungi</taxon>
        <taxon>Dikarya</taxon>
        <taxon>Ascomycota</taxon>
        <taxon>Pezizomycotina</taxon>
        <taxon>Sordariomycetes</taxon>
        <taxon>Hypocreomycetidae</taxon>
        <taxon>Hypocreales</taxon>
        <taxon>Hypocreaceae</taxon>
        <taxon>Trichoderma</taxon>
    </lineage>
</organism>
<feature type="domain" description="DUF8212" evidence="4">
    <location>
        <begin position="219"/>
        <end position="253"/>
    </location>
</feature>
<feature type="repeat" description="ANK" evidence="1">
    <location>
        <begin position="677"/>
        <end position="709"/>
    </location>
</feature>
<comment type="caution">
    <text evidence="5">The sequence shown here is derived from an EMBL/GenBank/DDBJ whole genome shotgun (WGS) entry which is preliminary data.</text>
</comment>
<dbReference type="PRINTS" id="PR01415">
    <property type="entry name" value="ANKYRIN"/>
</dbReference>
<dbReference type="Pfam" id="PF12796">
    <property type="entry name" value="Ank_2"/>
    <property type="match status" value="4"/>
</dbReference>
<accession>A0A395NFS6</accession>
<keyword evidence="1" id="KW-0040">ANK repeat</keyword>
<dbReference type="Pfam" id="PF26640">
    <property type="entry name" value="DUF8212"/>
    <property type="match status" value="1"/>
</dbReference>
<dbReference type="Pfam" id="PF00023">
    <property type="entry name" value="Ank"/>
    <property type="match status" value="2"/>
</dbReference>
<dbReference type="AlphaFoldDB" id="A0A395NFS6"/>
<feature type="domain" description="Heterokaryon incompatibility" evidence="3">
    <location>
        <begin position="27"/>
        <end position="110"/>
    </location>
</feature>
<evidence type="ECO:0000256" key="1">
    <source>
        <dbReference type="PROSITE-ProRule" id="PRU00023"/>
    </source>
</evidence>
<keyword evidence="6" id="KW-1185">Reference proteome</keyword>
<feature type="repeat" description="ANK" evidence="1">
    <location>
        <begin position="743"/>
        <end position="776"/>
    </location>
</feature>
<sequence>MRLLQTKELAAGGFELKEFGEDNVPRYAILSHTWGEEEVTFQDMTLGRFANKKGFEKIRGCCALARANGYDYAWVDTCCIDKTSSAELSEAINSMYRWYEESDVCYGFLADVPSAVEFSESRWFTRGWTLQELIAPETMIFLDEAWKELGTRESLKQEISERTSIPIDILSGHGLETASVAQKMSWAAQRNTSRSEDRAYCLMGIFGINMPLLYGEGERAFIRLQEEIMKVSDDDSIFAWKSKHQNHGSLLATSPDAFDQAANIVLARTTFNANKPLTVSNKGINLELPYMGVGHRGLGLAILHCAERGKEDLLIAIYLKDVSLTMENFERVWCEKYELINLTRLRPFQYPSRWINKGQQKLAPLRDNPLLSLDDTFPDPNSGLFDRTIDFKTGSSTIPQVTWDDGEEPPSLLQMAEQGRVKEAQWLLSQHQIKPDRKDEDGRTPLSLAAGKGHVKIVWLLLARRDVKPDDKDIDGRTPLSHAAGEGHDEVVWLLLTRSDVDMHSRDREGKTSLFYAAQNGHDAIISMILARGDVHRHLRDNGERTPLFYAAEGGHEAAVKMFLARSDMDSDARNEKGWSPLFMAAMNGHVAIAQILIDQGADIETRDADGQTPLWWATQNNHAGIVQLLLEKGVNMETKGSRDGCTPLLVAVHRGYEAIFQMLLDKGADIETTDHYGETPLLVAAQDGREAIARILVEKGAAIDGGNKQDQTPLWCAANRGHIGIMRLLLDNGADVNAKTQREETPLSWVVKHGQDEAVVELLLERGADTEVNAEVGQTPLYWAKLGERENIVRLLEKYSPHGEGAKEKGGALSKTKQLLRSFKS</sequence>
<feature type="compositionally biased region" description="Polar residues" evidence="2">
    <location>
        <begin position="816"/>
        <end position="826"/>
    </location>
</feature>
<feature type="repeat" description="ANK" evidence="1">
    <location>
        <begin position="577"/>
        <end position="609"/>
    </location>
</feature>
<feature type="repeat" description="ANK" evidence="1">
    <location>
        <begin position="644"/>
        <end position="676"/>
    </location>
</feature>
<dbReference type="PROSITE" id="PS50088">
    <property type="entry name" value="ANK_REPEAT"/>
    <property type="match status" value="8"/>
</dbReference>
<dbReference type="InterPro" id="IPR058525">
    <property type="entry name" value="DUF8212"/>
</dbReference>
<dbReference type="InterPro" id="IPR036770">
    <property type="entry name" value="Ankyrin_rpt-contain_sf"/>
</dbReference>
<evidence type="ECO:0000313" key="6">
    <source>
        <dbReference type="Proteomes" id="UP000266272"/>
    </source>
</evidence>
<feature type="region of interest" description="Disordered" evidence="2">
    <location>
        <begin position="803"/>
        <end position="826"/>
    </location>
</feature>
<dbReference type="PANTHER" id="PTHR10622:SF10">
    <property type="entry name" value="HET DOMAIN-CONTAINING PROTEIN"/>
    <property type="match status" value="1"/>
</dbReference>
<dbReference type="InterPro" id="IPR010730">
    <property type="entry name" value="HET"/>
</dbReference>
<feature type="repeat" description="ANK" evidence="1">
    <location>
        <begin position="710"/>
        <end position="742"/>
    </location>
</feature>
<dbReference type="InterPro" id="IPR002110">
    <property type="entry name" value="Ankyrin_rpt"/>
</dbReference>